<keyword evidence="2" id="KW-1133">Transmembrane helix</keyword>
<protein>
    <recommendedName>
        <fullName evidence="6">LPXTG cell wall anchor domain-containing protein</fullName>
    </recommendedName>
</protein>
<feature type="region of interest" description="Disordered" evidence="1">
    <location>
        <begin position="23"/>
        <end position="147"/>
    </location>
</feature>
<keyword evidence="3" id="KW-0732">Signal</keyword>
<evidence type="ECO:0000313" key="4">
    <source>
        <dbReference type="EMBL" id="MCL6679840.1"/>
    </source>
</evidence>
<comment type="caution">
    <text evidence="4">The sequence shown here is derived from an EMBL/GenBank/DDBJ whole genome shotgun (WGS) entry which is preliminary data.</text>
</comment>
<dbReference type="Proteomes" id="UP001165343">
    <property type="component" value="Unassembled WGS sequence"/>
</dbReference>
<keyword evidence="2" id="KW-0472">Membrane</keyword>
<accession>A0ABT0RHT6</accession>
<gene>
    <name evidence="4" type="ORF">LZ519_11020</name>
</gene>
<feature type="compositionally biased region" description="Low complexity" evidence="1">
    <location>
        <begin position="24"/>
        <end position="37"/>
    </location>
</feature>
<evidence type="ECO:0000313" key="5">
    <source>
        <dbReference type="Proteomes" id="UP001165343"/>
    </source>
</evidence>
<keyword evidence="5" id="KW-1185">Reference proteome</keyword>
<feature type="compositionally biased region" description="Low complexity" evidence="1">
    <location>
        <begin position="69"/>
        <end position="96"/>
    </location>
</feature>
<name>A0ABT0RHT6_9SPHN</name>
<evidence type="ECO:0000256" key="3">
    <source>
        <dbReference type="SAM" id="SignalP"/>
    </source>
</evidence>
<feature type="chain" id="PRO_5047018023" description="LPXTG cell wall anchor domain-containing protein" evidence="3">
    <location>
        <begin position="24"/>
        <end position="394"/>
    </location>
</feature>
<sequence>MKARLAVIVAAALCIVAGPPALAQQTQNTTTPTPTQNDLVGPPQLRDFTLNGTVTRPAPTPTEQPPAPQARQPATTTTAPAPRSAPGVEAPRAATDSARDRSATPAPQVDASDLPRQATPIFDTPPPAPATTEPVPAAPAATTSGSENVPMLPWIIAGIALAGAVAWFFLRQRPRERLASGPTLDLFEEPEPSAPDPVVRQAVTPAGAGAVESPPPAPPQPAPAGIVSTRLRPWLEIEFNPDRAVVDEQKAAVAFELTVYNSGNGPARDVVIEASLFNAGPMQDQEIRLFFENPLGKGDKIPVIPPMKRITVNTAVFLARDQVRPIEIEGRSLFVPMVAFNAIYSWGANKGQTSTSYLVGKETQGEKLAPFRLDLGPRIFRGLGARRHEVQVRT</sequence>
<evidence type="ECO:0008006" key="6">
    <source>
        <dbReference type="Google" id="ProtNLM"/>
    </source>
</evidence>
<reference evidence="4" key="1">
    <citation type="submission" date="2022-05" db="EMBL/GenBank/DDBJ databases">
        <authorList>
            <person name="Jo J.-H."/>
            <person name="Im W.-T."/>
        </authorList>
    </citation>
    <scope>NUCLEOTIDE SEQUENCE</scope>
    <source>
        <strain evidence="4">RG327</strain>
    </source>
</reference>
<evidence type="ECO:0000256" key="2">
    <source>
        <dbReference type="SAM" id="Phobius"/>
    </source>
</evidence>
<dbReference type="RefSeq" id="WP_249868715.1">
    <property type="nucleotide sequence ID" value="NZ_JAMGBC010000001.1"/>
</dbReference>
<proteinExistence type="predicted"/>
<dbReference type="EMBL" id="JAMGBC010000001">
    <property type="protein sequence ID" value="MCL6679840.1"/>
    <property type="molecule type" value="Genomic_DNA"/>
</dbReference>
<feature type="signal peptide" evidence="3">
    <location>
        <begin position="1"/>
        <end position="23"/>
    </location>
</feature>
<evidence type="ECO:0000256" key="1">
    <source>
        <dbReference type="SAM" id="MobiDB-lite"/>
    </source>
</evidence>
<keyword evidence="2" id="KW-0812">Transmembrane</keyword>
<feature type="compositionally biased region" description="Low complexity" evidence="1">
    <location>
        <begin position="130"/>
        <end position="143"/>
    </location>
</feature>
<feature type="transmembrane region" description="Helical" evidence="2">
    <location>
        <begin position="151"/>
        <end position="170"/>
    </location>
</feature>
<organism evidence="4 5">
    <name type="scientific">Sphingomonas anseongensis</name>
    <dbReference type="NCBI Taxonomy" id="2908207"/>
    <lineage>
        <taxon>Bacteria</taxon>
        <taxon>Pseudomonadati</taxon>
        <taxon>Pseudomonadota</taxon>
        <taxon>Alphaproteobacteria</taxon>
        <taxon>Sphingomonadales</taxon>
        <taxon>Sphingomonadaceae</taxon>
        <taxon>Sphingomonas</taxon>
    </lineage>
</organism>
<feature type="compositionally biased region" description="Pro residues" evidence="1">
    <location>
        <begin position="58"/>
        <end position="68"/>
    </location>
</feature>